<feature type="chain" id="PRO_5012227930" evidence="1">
    <location>
        <begin position="22"/>
        <end position="163"/>
    </location>
</feature>
<accession>A0A1L3JES4</accession>
<evidence type="ECO:0000313" key="3">
    <source>
        <dbReference type="Proteomes" id="UP000242561"/>
    </source>
</evidence>
<proteinExistence type="predicted"/>
<gene>
    <name evidence="2" type="ORF">LPB140_06050</name>
</gene>
<dbReference type="KEGG" id="sphl:LPB140_06050"/>
<dbReference type="STRING" id="1913578.LPB140_06050"/>
<keyword evidence="3" id="KW-1185">Reference proteome</keyword>
<sequence>MKWRIMGAILAVSIFSAPVFARELTGIFGDWGAFDDRDDSGRCFAMAKPAKTNAPGDNGAFFSVGFWPKDRVYHQIQVRFSRERSTNAGVILSAGGRSFRLTAGRLNGWAKDRKMDIAIISAMRSANSISVEAVGRDGRPIVDVYRVKGSASAIDSALLACRD</sequence>
<evidence type="ECO:0000313" key="2">
    <source>
        <dbReference type="EMBL" id="APG63641.1"/>
    </source>
</evidence>
<name>A0A1L3JES4_9SPHN</name>
<dbReference type="AlphaFoldDB" id="A0A1L3JES4"/>
<dbReference type="Proteomes" id="UP000242561">
    <property type="component" value="Chromosome"/>
</dbReference>
<reference evidence="2 3" key="1">
    <citation type="submission" date="2016-11" db="EMBL/GenBank/DDBJ databases">
        <title>Sphingorhabdus sp. LPB0140, isolated from marine environment.</title>
        <authorList>
            <person name="Kim E."/>
            <person name="Yi H."/>
        </authorList>
    </citation>
    <scope>NUCLEOTIDE SEQUENCE [LARGE SCALE GENOMIC DNA]</scope>
    <source>
        <strain evidence="2 3">LPB0140</strain>
    </source>
</reference>
<dbReference type="EMBL" id="CP018154">
    <property type="protein sequence ID" value="APG63641.1"/>
    <property type="molecule type" value="Genomic_DNA"/>
</dbReference>
<protein>
    <submittedName>
        <fullName evidence="2">Uncharacterized protein</fullName>
    </submittedName>
</protein>
<feature type="signal peptide" evidence="1">
    <location>
        <begin position="1"/>
        <end position="21"/>
    </location>
</feature>
<evidence type="ECO:0000256" key="1">
    <source>
        <dbReference type="SAM" id="SignalP"/>
    </source>
</evidence>
<keyword evidence="1" id="KW-0732">Signal</keyword>
<organism evidence="2 3">
    <name type="scientific">Sphingorhabdus lutea</name>
    <dbReference type="NCBI Taxonomy" id="1913578"/>
    <lineage>
        <taxon>Bacteria</taxon>
        <taxon>Pseudomonadati</taxon>
        <taxon>Pseudomonadota</taxon>
        <taxon>Alphaproteobacteria</taxon>
        <taxon>Sphingomonadales</taxon>
        <taxon>Sphingomonadaceae</taxon>
        <taxon>Sphingorhabdus</taxon>
    </lineage>
</organism>